<evidence type="ECO:0000313" key="3">
    <source>
        <dbReference type="EMBL" id="HFC93207.1"/>
    </source>
</evidence>
<dbReference type="InterPro" id="IPR033880">
    <property type="entry name" value="SPFH_YdjI"/>
</dbReference>
<comment type="caution">
    <text evidence="3">The sequence shown here is derived from an EMBL/GenBank/DDBJ whole genome shotgun (WGS) entry which is preliminary data.</text>
</comment>
<accession>A0A7V2T146</accession>
<dbReference type="CDD" id="cd03408">
    <property type="entry name" value="SPFH_like_u1"/>
    <property type="match status" value="1"/>
</dbReference>
<dbReference type="SUPFAM" id="SSF117892">
    <property type="entry name" value="Band 7/SPFH domain"/>
    <property type="match status" value="1"/>
</dbReference>
<evidence type="ECO:0000259" key="2">
    <source>
        <dbReference type="Pfam" id="PF14237"/>
    </source>
</evidence>
<sequence length="358" mass="40127">MSLWDKVFGEFIDIIEWTEDSPDTMVYRYERYGNEIKYGAKLTVRETQVAVFVSEGQIADVLAPGLYELETKNLPVLSTLQHWDHGFESPFKAEVYFFNMRQFTDLKWGTKNPIMLRDKEFSMVRLRTFGSYSIRINDPKKFMMEILGTDGRFSITEISNQLRDIIVSRYSNILGKANIPVLDLAGNYDALGKFITQRISPEFNDYGIELTKILVENISLPSVVEEALDKRTSMGMIGDLDKYLKYNAADSLGSGNGSAASAMEMGIGLAVGQQMSQALQQKQTPDVTTHTAPPPIPGDRWHVALNDEATGPHSVTTIKGMVQEAVITAETLVWSPGMAEWQPAIENSTFKVLIEQAN</sequence>
<dbReference type="Proteomes" id="UP000885750">
    <property type="component" value="Unassembled WGS sequence"/>
</dbReference>
<feature type="domain" description="GYF" evidence="2">
    <location>
        <begin position="301"/>
        <end position="344"/>
    </location>
</feature>
<dbReference type="PANTHER" id="PTHR37826:SF2">
    <property type="entry name" value="ZINC-RIBBON DOMAIN-CONTAINING PROTEIN"/>
    <property type="match status" value="1"/>
</dbReference>
<dbReference type="PANTHER" id="PTHR37826">
    <property type="entry name" value="FLOTILLIN BAND_7_5 DOMAIN PROTEIN"/>
    <property type="match status" value="1"/>
</dbReference>
<dbReference type="Gene3D" id="3.30.479.30">
    <property type="entry name" value="Band 7 domain"/>
    <property type="match status" value="1"/>
</dbReference>
<gene>
    <name evidence="3" type="ORF">ENJ51_10395</name>
</gene>
<dbReference type="Pfam" id="PF13421">
    <property type="entry name" value="Band_7_1"/>
    <property type="match status" value="1"/>
</dbReference>
<dbReference type="EMBL" id="DRMS01000391">
    <property type="protein sequence ID" value="HFC93207.1"/>
    <property type="molecule type" value="Genomic_DNA"/>
</dbReference>
<dbReference type="InterPro" id="IPR025640">
    <property type="entry name" value="GYF_2"/>
</dbReference>
<evidence type="ECO:0000259" key="1">
    <source>
        <dbReference type="Pfam" id="PF13421"/>
    </source>
</evidence>
<feature type="domain" description="SPFH" evidence="1">
    <location>
        <begin position="26"/>
        <end position="235"/>
    </location>
</feature>
<reference evidence="3" key="1">
    <citation type="journal article" date="2020" name="mSystems">
        <title>Genome- and Community-Level Interaction Insights into Carbon Utilization and Element Cycling Functions of Hydrothermarchaeota in Hydrothermal Sediment.</title>
        <authorList>
            <person name="Zhou Z."/>
            <person name="Liu Y."/>
            <person name="Xu W."/>
            <person name="Pan J."/>
            <person name="Luo Z.H."/>
            <person name="Li M."/>
        </authorList>
    </citation>
    <scope>NUCLEOTIDE SEQUENCE [LARGE SCALE GENOMIC DNA]</scope>
    <source>
        <strain evidence="3">HyVt-493</strain>
    </source>
</reference>
<dbReference type="AlphaFoldDB" id="A0A7V2T146"/>
<protein>
    <submittedName>
        <fullName evidence="3">SPFH domain-containing protein</fullName>
    </submittedName>
</protein>
<dbReference type="InterPro" id="IPR036013">
    <property type="entry name" value="Band_7/SPFH_dom_sf"/>
</dbReference>
<name>A0A7V2T146_LEUMU</name>
<organism evidence="3">
    <name type="scientific">Leucothrix mucor</name>
    <dbReference type="NCBI Taxonomy" id="45248"/>
    <lineage>
        <taxon>Bacteria</taxon>
        <taxon>Pseudomonadati</taxon>
        <taxon>Pseudomonadota</taxon>
        <taxon>Gammaproteobacteria</taxon>
        <taxon>Thiotrichales</taxon>
        <taxon>Thiotrichaceae</taxon>
        <taxon>Leucothrix</taxon>
    </lineage>
</organism>
<proteinExistence type="predicted"/>
<dbReference type="Pfam" id="PF14237">
    <property type="entry name" value="GYF_2"/>
    <property type="match status" value="1"/>
</dbReference>
<feature type="non-terminal residue" evidence="3">
    <location>
        <position position="358"/>
    </location>
</feature>